<proteinExistence type="predicted"/>
<evidence type="ECO:0008006" key="9">
    <source>
        <dbReference type="Google" id="ProtNLM"/>
    </source>
</evidence>
<evidence type="ECO:0000256" key="1">
    <source>
        <dbReference type="SAM" id="Phobius"/>
    </source>
</evidence>
<accession>A0AAU8B353</accession>
<dbReference type="EMBL" id="PP511622">
    <property type="protein sequence ID" value="XCD06010.1"/>
    <property type="molecule type" value="Genomic_DNA"/>
</dbReference>
<dbReference type="EMBL" id="PP511661">
    <property type="protein sequence ID" value="XCD06358.1"/>
    <property type="molecule type" value="Genomic_DNA"/>
</dbReference>
<dbReference type="EMBL" id="PP511724">
    <property type="protein sequence ID" value="XCD06895.1"/>
    <property type="molecule type" value="Genomic_DNA"/>
</dbReference>
<organism evidence="5">
    <name type="scientific">Dulem virus 213</name>
    <dbReference type="NCBI Taxonomy" id="3145690"/>
    <lineage>
        <taxon>Viruses</taxon>
        <taxon>Monodnaviria</taxon>
        <taxon>Sangervirae</taxon>
        <taxon>Phixviricota</taxon>
        <taxon>Malgrandaviricetes</taxon>
        <taxon>Petitvirales</taxon>
        <taxon>Microviridae</taxon>
        <taxon>Microvirus</taxon>
    </lineage>
</organism>
<feature type="transmembrane region" description="Helical" evidence="1">
    <location>
        <begin position="12"/>
        <end position="33"/>
    </location>
</feature>
<evidence type="ECO:0000313" key="2">
    <source>
        <dbReference type="EMBL" id="XCD03943.1"/>
    </source>
</evidence>
<keyword evidence="1" id="KW-0812">Transmembrane</keyword>
<evidence type="ECO:0000313" key="6">
    <source>
        <dbReference type="EMBL" id="XCD06358.1"/>
    </source>
</evidence>
<dbReference type="EMBL" id="PP511495">
    <property type="protein sequence ID" value="XCD04701.1"/>
    <property type="molecule type" value="Genomic_DNA"/>
</dbReference>
<evidence type="ECO:0000313" key="3">
    <source>
        <dbReference type="EMBL" id="XCD04701.1"/>
    </source>
</evidence>
<protein>
    <recommendedName>
        <fullName evidence="9">Lipoprotein</fullName>
    </recommendedName>
</protein>
<dbReference type="PROSITE" id="PS51257">
    <property type="entry name" value="PROKAR_LIPOPROTEIN"/>
    <property type="match status" value="1"/>
</dbReference>
<evidence type="ECO:0000313" key="7">
    <source>
        <dbReference type="EMBL" id="XCD06895.1"/>
    </source>
</evidence>
<dbReference type="EMBL" id="PP511541">
    <property type="protein sequence ID" value="XCD05295.1"/>
    <property type="molecule type" value="Genomic_DNA"/>
</dbReference>
<dbReference type="EMBL" id="PP511862">
    <property type="protein sequence ID" value="XCD08150.1"/>
    <property type="molecule type" value="Genomic_DNA"/>
</dbReference>
<dbReference type="EMBL" id="PP511403">
    <property type="protein sequence ID" value="XCD03943.1"/>
    <property type="molecule type" value="Genomic_DNA"/>
</dbReference>
<evidence type="ECO:0000313" key="8">
    <source>
        <dbReference type="EMBL" id="XCD08150.1"/>
    </source>
</evidence>
<sequence length="65" mass="7227">MTKEKWLEIIKLIASFAVGVATIVLVQSCISSWNVNKNSQGATIESKQSAEQKNDSTNFKIELKK</sequence>
<evidence type="ECO:0000313" key="5">
    <source>
        <dbReference type="EMBL" id="XCD06010.1"/>
    </source>
</evidence>
<keyword evidence="1" id="KW-1133">Transmembrane helix</keyword>
<name>A0AAU8B353_9VIRU</name>
<evidence type="ECO:0000313" key="4">
    <source>
        <dbReference type="EMBL" id="XCD05295.1"/>
    </source>
</evidence>
<keyword evidence="1" id="KW-0472">Membrane</keyword>
<reference evidence="5" key="1">
    <citation type="submission" date="2024-03" db="EMBL/GenBank/DDBJ databases">
        <title>Diverse circular DNA viruses in blood, oral, and fecal samples of captive lemurs.</title>
        <authorList>
            <person name="Paietta E.N."/>
            <person name="Kraberger S."/>
            <person name="Lund M.C."/>
            <person name="Custer J.M."/>
            <person name="Vargas K.M."/>
            <person name="Ehmke E.E."/>
            <person name="Yoder A.D."/>
            <person name="Varsani A."/>
        </authorList>
    </citation>
    <scope>NUCLEOTIDE SEQUENCE</scope>
    <source>
        <strain evidence="2">Duke_21_53</strain>
        <strain evidence="3">Duke_24FF_996</strain>
        <strain evidence="4">Duke_24FS_60</strain>
        <strain evidence="5">Duke_25FF_1053</strain>
        <strain evidence="6">Duke_25FS_76</strain>
        <strain evidence="7">Duke_26_44</strain>
        <strain evidence="8">Duke_29_30</strain>
    </source>
</reference>